<dbReference type="Pfam" id="PF11925">
    <property type="entry name" value="DUF3443"/>
    <property type="match status" value="1"/>
</dbReference>
<feature type="region of interest" description="Disordered" evidence="1">
    <location>
        <begin position="24"/>
        <end position="48"/>
    </location>
</feature>
<evidence type="ECO:0000256" key="2">
    <source>
        <dbReference type="SAM" id="SignalP"/>
    </source>
</evidence>
<feature type="signal peptide" evidence="2">
    <location>
        <begin position="1"/>
        <end position="19"/>
    </location>
</feature>
<evidence type="ECO:0000313" key="3">
    <source>
        <dbReference type="EMBL" id="KAB0670200.1"/>
    </source>
</evidence>
<dbReference type="RefSeq" id="WP_151156572.1">
    <property type="nucleotide sequence ID" value="NZ_VZRA01000002.1"/>
</dbReference>
<evidence type="ECO:0000313" key="4">
    <source>
        <dbReference type="Proteomes" id="UP000798046"/>
    </source>
</evidence>
<reference evidence="3 4" key="1">
    <citation type="journal article" date="2020" name="Microorganisms">
        <title>Description of Three Novel Members in the Family Geobacteraceae, Oryzomonas japonicum gen. nov., sp. nov., Oryzomonas sagensis sp. nov., and Oryzomonas ruber sp. nov.</title>
        <authorList>
            <person name="Xu Z."/>
            <person name="Masuda Y."/>
            <person name="Hayakawa C."/>
            <person name="Ushijima N."/>
            <person name="Kawano K."/>
            <person name="Shiratori Y."/>
            <person name="Senoo K."/>
            <person name="Itoh H."/>
        </authorList>
    </citation>
    <scope>NUCLEOTIDE SEQUENCE [LARGE SCALE GENOMIC DNA]</scope>
    <source>
        <strain evidence="3 4">Red100</strain>
    </source>
</reference>
<dbReference type="EMBL" id="VZRA01000002">
    <property type="protein sequence ID" value="KAB0670200.1"/>
    <property type="molecule type" value="Genomic_DNA"/>
</dbReference>
<dbReference type="InterPro" id="IPR021847">
    <property type="entry name" value="DUF3443"/>
</dbReference>
<name>A0ABQ6TNT9_9BACT</name>
<keyword evidence="2" id="KW-0732">Signal</keyword>
<gene>
    <name evidence="3" type="ORF">F6V30_08550</name>
</gene>
<protein>
    <submittedName>
        <fullName evidence="3">DUF3443 domain-containing protein</fullName>
    </submittedName>
</protein>
<feature type="chain" id="PRO_5046187706" evidence="2">
    <location>
        <begin position="20"/>
        <end position="418"/>
    </location>
</feature>
<sequence>MKSSNVGMTLLVMALVAGCGSGGSSGTGSTTTGTTSGTTGTSTGTTGTTTGTTASNVLAVTVNGSLCSGSTSGSYVNKPCVSVTICTPGTSTCQTVSDILLDTGSYGLRIFSTALTGVSLTQVASAGGGSLAECVQFGDGSALWGPVMTADVVLGGESSVQMPIQVINAGFGSPPQTCRSADASPTAAGFNGILGVGLFARDCGAGCVDAADNGMYYSCSGSSCTATAAELAKQVPNPVALLPLDNNGVIVQLPTVATNGAASAAGSLTLGIGTRSNNIPSSVTTYPADASTAEFLTTYNGTTYASFLDTGSNGLYFPATSLVSACTVSGYSAWFCPATTKSLSAVNAGYNGSPFGTIDFTIGSAVTMFNSSYMVFPALGGAMSGGFDWGLPFFLGRNVYVGIDGTGSPLGTGPYWAY</sequence>
<evidence type="ECO:0000256" key="1">
    <source>
        <dbReference type="SAM" id="MobiDB-lite"/>
    </source>
</evidence>
<accession>A0ABQ6TNT9</accession>
<keyword evidence="4" id="KW-1185">Reference proteome</keyword>
<comment type="caution">
    <text evidence="3">The sequence shown here is derived from an EMBL/GenBank/DDBJ whole genome shotgun (WGS) entry which is preliminary data.</text>
</comment>
<proteinExistence type="predicted"/>
<dbReference type="Proteomes" id="UP000798046">
    <property type="component" value="Unassembled WGS sequence"/>
</dbReference>
<organism evidence="3 4">
    <name type="scientific">Oryzomonas sagensis</name>
    <dbReference type="NCBI Taxonomy" id="2603857"/>
    <lineage>
        <taxon>Bacteria</taxon>
        <taxon>Pseudomonadati</taxon>
        <taxon>Thermodesulfobacteriota</taxon>
        <taxon>Desulfuromonadia</taxon>
        <taxon>Geobacterales</taxon>
        <taxon>Geobacteraceae</taxon>
        <taxon>Oryzomonas</taxon>
    </lineage>
</organism>
<feature type="compositionally biased region" description="Low complexity" evidence="1">
    <location>
        <begin position="27"/>
        <end position="48"/>
    </location>
</feature>
<dbReference type="PROSITE" id="PS51257">
    <property type="entry name" value="PROKAR_LIPOPROTEIN"/>
    <property type="match status" value="1"/>
</dbReference>